<evidence type="ECO:0000313" key="14">
    <source>
        <dbReference type="Proteomes" id="UP000070483"/>
    </source>
</evidence>
<dbReference type="PANTHER" id="PTHR43322:SF1">
    <property type="entry name" value="1-DEOXY-D-XYLULOSE-5-PHOSPHATE SYNTHASE"/>
    <property type="match status" value="1"/>
</dbReference>
<evidence type="ECO:0000256" key="11">
    <source>
        <dbReference type="ARBA" id="ARBA00023229"/>
    </source>
</evidence>
<organism evidence="13 14">
    <name type="scientific">Leptotrichia wadei</name>
    <dbReference type="NCBI Taxonomy" id="157687"/>
    <lineage>
        <taxon>Bacteria</taxon>
        <taxon>Fusobacteriati</taxon>
        <taxon>Fusobacteriota</taxon>
        <taxon>Fusobacteriia</taxon>
        <taxon>Fusobacteriales</taxon>
        <taxon>Leptotrichiaceae</taxon>
        <taxon>Leptotrichia</taxon>
    </lineage>
</organism>
<dbReference type="InterPro" id="IPR033248">
    <property type="entry name" value="Transketolase_C"/>
</dbReference>
<keyword evidence="6" id="KW-0808">Transferase</keyword>
<dbReference type="Gene3D" id="3.40.50.970">
    <property type="match status" value="2"/>
</dbReference>
<keyword evidence="9" id="KW-0784">Thiamine biosynthesis</keyword>
<comment type="similarity">
    <text evidence="3">Belongs to the transketolase family. DXPS subfamily.</text>
</comment>
<feature type="domain" description="Transketolase-like pyrimidine-binding" evidence="12">
    <location>
        <begin position="281"/>
        <end position="449"/>
    </location>
</feature>
<dbReference type="EMBL" id="LSDD01000037">
    <property type="protein sequence ID" value="KXB68811.1"/>
    <property type="molecule type" value="Genomic_DNA"/>
</dbReference>
<evidence type="ECO:0000256" key="3">
    <source>
        <dbReference type="ARBA" id="ARBA00011081"/>
    </source>
</evidence>
<evidence type="ECO:0000256" key="10">
    <source>
        <dbReference type="ARBA" id="ARBA00023052"/>
    </source>
</evidence>
<dbReference type="RefSeq" id="WP_060917546.1">
    <property type="nucleotide sequence ID" value="NZ_KQ960028.1"/>
</dbReference>
<evidence type="ECO:0000256" key="5">
    <source>
        <dbReference type="ARBA" id="ARBA00013150"/>
    </source>
</evidence>
<comment type="subunit">
    <text evidence="4">Homodimer.</text>
</comment>
<dbReference type="InterPro" id="IPR005477">
    <property type="entry name" value="Dxylulose-5-P_synthase"/>
</dbReference>
<dbReference type="AlphaFoldDB" id="A0A134AM75"/>
<evidence type="ECO:0000256" key="8">
    <source>
        <dbReference type="ARBA" id="ARBA00022842"/>
    </source>
</evidence>
<dbReference type="UniPathway" id="UPA00064">
    <property type="reaction ID" value="UER00091"/>
</dbReference>
<dbReference type="CDD" id="cd07033">
    <property type="entry name" value="TPP_PYR_DXS_TK_like"/>
    <property type="match status" value="1"/>
</dbReference>
<gene>
    <name evidence="13" type="ORF">HMPREF3180_00656</name>
</gene>
<evidence type="ECO:0000256" key="6">
    <source>
        <dbReference type="ARBA" id="ARBA00022679"/>
    </source>
</evidence>
<keyword evidence="7" id="KW-0479">Metal-binding</keyword>
<dbReference type="FunFam" id="3.40.50.970:FF:000010">
    <property type="entry name" value="1-deoxy-D-xylulose-5-phosphate synthase"/>
    <property type="match status" value="1"/>
</dbReference>
<dbReference type="EC" id="2.2.1.7" evidence="5"/>
<dbReference type="GO" id="GO:0046872">
    <property type="term" value="F:metal ion binding"/>
    <property type="evidence" value="ECO:0007669"/>
    <property type="project" value="UniProtKB-KW"/>
</dbReference>
<name>A0A134AM75_9FUSO</name>
<accession>A0A134AM75</accession>
<dbReference type="Gene3D" id="3.40.50.920">
    <property type="match status" value="1"/>
</dbReference>
<dbReference type="SUPFAM" id="SSF52922">
    <property type="entry name" value="TK C-terminal domain-like"/>
    <property type="match status" value="1"/>
</dbReference>
<keyword evidence="11" id="KW-0414">Isoprene biosynthesis</keyword>
<evidence type="ECO:0000256" key="7">
    <source>
        <dbReference type="ARBA" id="ARBA00022723"/>
    </source>
</evidence>
<keyword evidence="8" id="KW-0460">Magnesium</keyword>
<dbReference type="GO" id="GO:0009228">
    <property type="term" value="P:thiamine biosynthetic process"/>
    <property type="evidence" value="ECO:0007669"/>
    <property type="project" value="UniProtKB-KW"/>
</dbReference>
<evidence type="ECO:0000259" key="12">
    <source>
        <dbReference type="SMART" id="SM00861"/>
    </source>
</evidence>
<dbReference type="CDD" id="cd02007">
    <property type="entry name" value="TPP_DXS"/>
    <property type="match status" value="1"/>
</dbReference>
<dbReference type="SMART" id="SM00861">
    <property type="entry name" value="Transket_pyr"/>
    <property type="match status" value="1"/>
</dbReference>
<protein>
    <recommendedName>
        <fullName evidence="5">1-deoxy-D-xylulose-5-phosphate synthase</fullName>
        <ecNumber evidence="5">2.2.1.7</ecNumber>
    </recommendedName>
</protein>
<evidence type="ECO:0000256" key="1">
    <source>
        <dbReference type="ARBA" id="ARBA00001946"/>
    </source>
</evidence>
<dbReference type="InterPro" id="IPR029061">
    <property type="entry name" value="THDP-binding"/>
</dbReference>
<dbReference type="OrthoDB" id="9803371at2"/>
<dbReference type="GO" id="GO:0005829">
    <property type="term" value="C:cytosol"/>
    <property type="evidence" value="ECO:0007669"/>
    <property type="project" value="TreeGrafter"/>
</dbReference>
<dbReference type="GO" id="GO:0016114">
    <property type="term" value="P:terpenoid biosynthetic process"/>
    <property type="evidence" value="ECO:0007669"/>
    <property type="project" value="InterPro"/>
</dbReference>
<dbReference type="GO" id="GO:0019288">
    <property type="term" value="P:isopentenyl diphosphate biosynthetic process, methylerythritol 4-phosphate pathway"/>
    <property type="evidence" value="ECO:0007669"/>
    <property type="project" value="TreeGrafter"/>
</dbReference>
<keyword evidence="14" id="KW-1185">Reference proteome</keyword>
<evidence type="ECO:0000256" key="4">
    <source>
        <dbReference type="ARBA" id="ARBA00011738"/>
    </source>
</evidence>
<dbReference type="PATRIC" id="fig|157687.3.peg.656"/>
<dbReference type="InterPro" id="IPR009014">
    <property type="entry name" value="Transketo_C/PFOR_II"/>
</dbReference>
<dbReference type="SUPFAM" id="SSF52518">
    <property type="entry name" value="Thiamin diphosphate-binding fold (THDP-binding)"/>
    <property type="match status" value="2"/>
</dbReference>
<dbReference type="STRING" id="157687.HMPREF3180_00656"/>
<dbReference type="Proteomes" id="UP000070483">
    <property type="component" value="Unassembled WGS sequence"/>
</dbReference>
<comment type="caution">
    <text evidence="13">The sequence shown here is derived from an EMBL/GenBank/DDBJ whole genome shotgun (WGS) entry which is preliminary data.</text>
</comment>
<dbReference type="PANTHER" id="PTHR43322">
    <property type="entry name" value="1-D-DEOXYXYLULOSE 5-PHOSPHATE SYNTHASE-RELATED"/>
    <property type="match status" value="1"/>
</dbReference>
<evidence type="ECO:0000256" key="9">
    <source>
        <dbReference type="ARBA" id="ARBA00022977"/>
    </source>
</evidence>
<comment type="cofactor">
    <cofactor evidence="1">
        <name>Mg(2+)</name>
        <dbReference type="ChEBI" id="CHEBI:18420"/>
    </cofactor>
</comment>
<keyword evidence="10" id="KW-0786">Thiamine pyrophosphate</keyword>
<evidence type="ECO:0000256" key="2">
    <source>
        <dbReference type="ARBA" id="ARBA00004980"/>
    </source>
</evidence>
<sequence length="591" mass="65804">MALEKVNSPKDLKKLKREELIELAADIRKALLNRLTNYPKGGHVGPNFGVVEMTIALHYVFNSPIDKIVFDVSHQAYPHKILTGRKDGFLYEDKFKTVNGYTDQDESEHDFFRVGHTSTSVSLATGLAKARDLRGAKENIIALIGDGSLSGGLAYEGLSNAAEQGGNLIIIANDNDQSIAENHGGLYKNLRELRESNGEAPNNFFKSLGLDYRYVADGHDINKLIEVFEEVRDIDHPIVLHIHTIKGKGLPYAEKDREPWHYNSNFDPKTGEPKTKPEPKEEFGTITFDFLTDKMEKDPTVTFINAGVPMGFGFTKDRREKLDKLRKQYVDVGIAEEHATTFSSGMATNGAKPVFGVISTFVQRTYDQISHDIAINKAPTVTLVFGGTLKGMNDVTHLGYFDIPMISNIPNIVYLAPATKEEYLAMLDWAIDQNENPVFIKVPGGAVQHSETDVDKDYSNLNSYKVVEKGNDVAIIGLGEFFALGKEVKKLLKEKAGIDATLINPRFISGVDENLLNELRENHKLVVTLESGQKEGGFGTKISSFYGTSDMKVLNVGAKKEFTDEVPYDVFFEENRLTKEQIVKDILMAIK</sequence>
<evidence type="ECO:0000313" key="13">
    <source>
        <dbReference type="EMBL" id="KXB68811.1"/>
    </source>
</evidence>
<proteinExistence type="inferred from homology"/>
<dbReference type="NCBIfam" id="NF008968">
    <property type="entry name" value="PRK12315.1"/>
    <property type="match status" value="1"/>
</dbReference>
<dbReference type="Pfam" id="PF02779">
    <property type="entry name" value="Transket_pyr"/>
    <property type="match status" value="1"/>
</dbReference>
<dbReference type="Pfam" id="PF13292">
    <property type="entry name" value="DXP_synthase_N"/>
    <property type="match status" value="2"/>
</dbReference>
<dbReference type="GO" id="GO:0008661">
    <property type="term" value="F:1-deoxy-D-xylulose-5-phosphate synthase activity"/>
    <property type="evidence" value="ECO:0007669"/>
    <property type="project" value="UniProtKB-EC"/>
</dbReference>
<reference evidence="14" key="1">
    <citation type="submission" date="2016-01" db="EMBL/GenBank/DDBJ databases">
        <authorList>
            <person name="Mitreva M."/>
            <person name="Pepin K.H."/>
            <person name="Mihindukulasuriya K.A."/>
            <person name="Fulton R."/>
            <person name="Fronick C."/>
            <person name="O'Laughlin M."/>
            <person name="Miner T."/>
            <person name="Herter B."/>
            <person name="Rosa B.A."/>
            <person name="Cordes M."/>
            <person name="Tomlinson C."/>
            <person name="Wollam A."/>
            <person name="Palsikar V.B."/>
            <person name="Mardis E.R."/>
            <person name="Wilson R.K."/>
        </authorList>
    </citation>
    <scope>NUCLEOTIDE SEQUENCE [LARGE SCALE GENOMIC DNA]</scope>
    <source>
        <strain evidence="14">KA00185</strain>
    </source>
</reference>
<dbReference type="Pfam" id="PF02780">
    <property type="entry name" value="Transketolase_C"/>
    <property type="match status" value="1"/>
</dbReference>
<dbReference type="NCBIfam" id="NF003933">
    <property type="entry name" value="PRK05444.2-2"/>
    <property type="match status" value="1"/>
</dbReference>
<dbReference type="InterPro" id="IPR005475">
    <property type="entry name" value="Transketolase-like_Pyr-bd"/>
</dbReference>
<comment type="pathway">
    <text evidence="2">Metabolic intermediate biosynthesis; 1-deoxy-D-xylulose 5-phosphate biosynthesis; 1-deoxy-D-xylulose 5-phosphate from D-glyceraldehyde 3-phosphate and pyruvate: step 1/1.</text>
</comment>